<name>A0A172TTK2_9BACT</name>
<evidence type="ECO:0000313" key="3">
    <source>
        <dbReference type="Proteomes" id="UP000077177"/>
    </source>
</evidence>
<sequence>MKTSNKLLLGGLLTIMLVLLAVNVAIYARYKAGNYVPFSEKKDEEAATVKEFANARSIDIRYLTNVVVRIGDKMKVEQFGNQADKVVLSEQGGRVTIALKDSIGSRTMFDYTIVYVPENAVITAYKAYVNVEGEAGKTIRNLNFITSGGLLGIVQDKNGLQIDSLNIEAANQATIELKNAHINKMAVQLNDSELKEEKSDIQELQLKADSASRINLQYKNLSNLTNKATAHE</sequence>
<reference evidence="3" key="1">
    <citation type="submission" date="2015-01" db="EMBL/GenBank/DDBJ databases">
        <title>Flavisolibacter sp./LCS9/ whole genome sequencing.</title>
        <authorList>
            <person name="Kim M.K."/>
            <person name="Srinivasan S."/>
            <person name="Lee J.-J."/>
        </authorList>
    </citation>
    <scope>NUCLEOTIDE SEQUENCE [LARGE SCALE GENOMIC DNA]</scope>
    <source>
        <strain evidence="3">LCS9</strain>
    </source>
</reference>
<dbReference type="KEGG" id="fla:SY85_07480"/>
<keyword evidence="3" id="KW-1185">Reference proteome</keyword>
<dbReference type="Gene3D" id="2.160.20.120">
    <property type="match status" value="1"/>
</dbReference>
<dbReference type="AlphaFoldDB" id="A0A172TTK2"/>
<dbReference type="EMBL" id="CP011390">
    <property type="protein sequence ID" value="ANE50360.1"/>
    <property type="molecule type" value="Genomic_DNA"/>
</dbReference>
<evidence type="ECO:0000313" key="2">
    <source>
        <dbReference type="EMBL" id="ANE50360.1"/>
    </source>
</evidence>
<reference evidence="2 3" key="2">
    <citation type="journal article" date="2016" name="Int. J. Syst. Evol. Microbiol.">
        <title>Flavisolibacter tropicus sp. nov., isolated from tropical soil.</title>
        <authorList>
            <person name="Lee J.J."/>
            <person name="Kang M.S."/>
            <person name="Kim G.S."/>
            <person name="Lee C.S."/>
            <person name="Lim S."/>
            <person name="Lee J."/>
            <person name="Roh S.H."/>
            <person name="Kang H."/>
            <person name="Ha J.M."/>
            <person name="Bae S."/>
            <person name="Jung H.Y."/>
            <person name="Kim M.K."/>
        </authorList>
    </citation>
    <scope>NUCLEOTIDE SEQUENCE [LARGE SCALE GENOMIC DNA]</scope>
    <source>
        <strain evidence="2 3">LCS9</strain>
    </source>
</reference>
<protein>
    <submittedName>
        <fullName evidence="2">Uncharacterized protein</fullName>
    </submittedName>
</protein>
<feature type="coiled-coil region" evidence="1">
    <location>
        <begin position="187"/>
        <end position="214"/>
    </location>
</feature>
<dbReference type="OrthoDB" id="670674at2"/>
<dbReference type="STRING" id="1492898.SY85_07480"/>
<proteinExistence type="predicted"/>
<dbReference type="RefSeq" id="WP_066403063.1">
    <property type="nucleotide sequence ID" value="NZ_CP011390.1"/>
</dbReference>
<gene>
    <name evidence="2" type="ORF">SY85_07480</name>
</gene>
<accession>A0A172TTK2</accession>
<evidence type="ECO:0000256" key="1">
    <source>
        <dbReference type="SAM" id="Coils"/>
    </source>
</evidence>
<keyword evidence="1" id="KW-0175">Coiled coil</keyword>
<dbReference type="Proteomes" id="UP000077177">
    <property type="component" value="Chromosome"/>
</dbReference>
<organism evidence="2 3">
    <name type="scientific">Flavisolibacter tropicus</name>
    <dbReference type="NCBI Taxonomy" id="1492898"/>
    <lineage>
        <taxon>Bacteria</taxon>
        <taxon>Pseudomonadati</taxon>
        <taxon>Bacteroidota</taxon>
        <taxon>Chitinophagia</taxon>
        <taxon>Chitinophagales</taxon>
        <taxon>Chitinophagaceae</taxon>
        <taxon>Flavisolibacter</taxon>
    </lineage>
</organism>